<proteinExistence type="predicted"/>
<dbReference type="InterPro" id="IPR007588">
    <property type="entry name" value="Znf_FLYWCH"/>
</dbReference>
<gene>
    <name evidence="5" type="ORF">PARMNEM_LOCUS1122</name>
</gene>
<comment type="caution">
    <text evidence="5">The sequence shown here is derived from an EMBL/GenBank/DDBJ whole genome shotgun (WGS) entry which is preliminary data.</text>
</comment>
<sequence>MATILPPAPDELLNTCKNGCGPRCGCRKSGLQCYSPFGQCNEQACLNAVSLQRDCEKVSAFDPEILVVSSAAYRMIPTRRGKYLLMLNRYTFSQMKQTNNFYCSKKDAGCKARVKLSTNGLIQQAFTGHTHPPPKYMVTSDGIYVKLHS</sequence>
<dbReference type="GO" id="GO:0008270">
    <property type="term" value="F:zinc ion binding"/>
    <property type="evidence" value="ECO:0007669"/>
    <property type="project" value="UniProtKB-KW"/>
</dbReference>
<evidence type="ECO:0000313" key="6">
    <source>
        <dbReference type="Proteomes" id="UP001314205"/>
    </source>
</evidence>
<reference evidence="5 6" key="1">
    <citation type="submission" date="2023-11" db="EMBL/GenBank/DDBJ databases">
        <authorList>
            <person name="Hedman E."/>
            <person name="Englund M."/>
            <person name="Stromberg M."/>
            <person name="Nyberg Akerstrom W."/>
            <person name="Nylinder S."/>
            <person name="Jareborg N."/>
            <person name="Kallberg Y."/>
            <person name="Kronander E."/>
        </authorList>
    </citation>
    <scope>NUCLEOTIDE SEQUENCE [LARGE SCALE GENOMIC DNA]</scope>
</reference>
<keyword evidence="3" id="KW-0862">Zinc</keyword>
<dbReference type="EMBL" id="CAVLGL010000002">
    <property type="protein sequence ID" value="CAK1579141.1"/>
    <property type="molecule type" value="Genomic_DNA"/>
</dbReference>
<keyword evidence="1" id="KW-0479">Metal-binding</keyword>
<feature type="domain" description="FLYWCH-type" evidence="4">
    <location>
        <begin position="76"/>
        <end position="131"/>
    </location>
</feature>
<accession>A0AAV1K7Q0</accession>
<protein>
    <recommendedName>
        <fullName evidence="4">FLYWCH-type domain-containing protein</fullName>
    </recommendedName>
</protein>
<dbReference type="Gene3D" id="2.20.25.240">
    <property type="match status" value="1"/>
</dbReference>
<evidence type="ECO:0000256" key="3">
    <source>
        <dbReference type="ARBA" id="ARBA00022833"/>
    </source>
</evidence>
<keyword evidence="2" id="KW-0863">Zinc-finger</keyword>
<organism evidence="5 6">
    <name type="scientific">Parnassius mnemosyne</name>
    <name type="common">clouded apollo</name>
    <dbReference type="NCBI Taxonomy" id="213953"/>
    <lineage>
        <taxon>Eukaryota</taxon>
        <taxon>Metazoa</taxon>
        <taxon>Ecdysozoa</taxon>
        <taxon>Arthropoda</taxon>
        <taxon>Hexapoda</taxon>
        <taxon>Insecta</taxon>
        <taxon>Pterygota</taxon>
        <taxon>Neoptera</taxon>
        <taxon>Endopterygota</taxon>
        <taxon>Lepidoptera</taxon>
        <taxon>Glossata</taxon>
        <taxon>Ditrysia</taxon>
        <taxon>Papilionoidea</taxon>
        <taxon>Papilionidae</taxon>
        <taxon>Parnassiinae</taxon>
        <taxon>Parnassini</taxon>
        <taxon>Parnassius</taxon>
        <taxon>Driopa</taxon>
    </lineage>
</organism>
<keyword evidence="6" id="KW-1185">Reference proteome</keyword>
<dbReference type="Proteomes" id="UP001314205">
    <property type="component" value="Unassembled WGS sequence"/>
</dbReference>
<name>A0AAV1K7Q0_9NEOP</name>
<evidence type="ECO:0000259" key="4">
    <source>
        <dbReference type="Pfam" id="PF04500"/>
    </source>
</evidence>
<evidence type="ECO:0000313" key="5">
    <source>
        <dbReference type="EMBL" id="CAK1579141.1"/>
    </source>
</evidence>
<dbReference type="Pfam" id="PF04500">
    <property type="entry name" value="FLYWCH"/>
    <property type="match status" value="1"/>
</dbReference>
<dbReference type="AlphaFoldDB" id="A0AAV1K7Q0"/>
<evidence type="ECO:0000256" key="2">
    <source>
        <dbReference type="ARBA" id="ARBA00022771"/>
    </source>
</evidence>
<evidence type="ECO:0000256" key="1">
    <source>
        <dbReference type="ARBA" id="ARBA00022723"/>
    </source>
</evidence>